<dbReference type="Proteomes" id="UP000001902">
    <property type="component" value="Chromosome"/>
</dbReference>
<reference evidence="2 3" key="1">
    <citation type="journal article" date="2010" name="Stand. Genomic Sci.">
        <title>Complete genome sequence of Acidaminococcus fermentans type strain (VR4).</title>
        <authorList>
            <person name="Chang Y.J."/>
            <person name="Pukall R."/>
            <person name="Saunders E."/>
            <person name="Lapidus A."/>
            <person name="Copeland A."/>
            <person name="Nolan M."/>
            <person name="Glavina Del Rio T."/>
            <person name="Lucas S."/>
            <person name="Chen F."/>
            <person name="Tice H."/>
            <person name="Cheng J.F."/>
            <person name="Han C."/>
            <person name="Detter J.C."/>
            <person name="Bruce D."/>
            <person name="Goodwin L."/>
            <person name="Pitluck S."/>
            <person name="Mikhailova N."/>
            <person name="Liolios K."/>
            <person name="Pati A."/>
            <person name="Ivanova N."/>
            <person name="Mavromatis K."/>
            <person name="Chen A."/>
            <person name="Palaniappan K."/>
            <person name="Land M."/>
            <person name="Hauser L."/>
            <person name="Jeffries C.D."/>
            <person name="Brettin T."/>
            <person name="Rohde M."/>
            <person name="Goker M."/>
            <person name="Bristow J."/>
            <person name="Eisen J.A."/>
            <person name="Markowitz V."/>
            <person name="Hugenholtz P."/>
            <person name="Kyrpides N.C."/>
            <person name="Klenk H.P."/>
        </authorList>
    </citation>
    <scope>NUCLEOTIDE SEQUENCE [LARGE SCALE GENOMIC DNA]</scope>
    <source>
        <strain evidence="3">ATCC 25085 / DSM 20731 / CCUG 9996 / CIP 106432 / VR4</strain>
    </source>
</reference>
<keyword evidence="3" id="KW-1185">Reference proteome</keyword>
<sequence length="270" mass="31239">MSIYNWIQKTIFNIYEEWHMKNSNYNRNGFHIDSINNSLKNMRDGYIMYTEICPPYAVRGCTSMKAVVGEGKDLVNLYMEIFGKRYCAADLSYDETVQIMRSFVKDSVLPEKEKYIEVLENDSEKIKNSFAQLSELLIEDSKHTETFLKRVKLENMEDVETAWGKLCEDLLFRGKAANLDWKSGKDIFLHAVKKLSADLDLEINETVMDENEDIPRWSKILNAQWTDYILAAMDMGSDGYVLIVLEKGAFHKAKELARGLLHRIAAAEEM</sequence>
<dbReference type="Pfam" id="PF20335">
    <property type="entry name" value="DUF6630"/>
    <property type="match status" value="1"/>
</dbReference>
<dbReference type="InterPro" id="IPR046582">
    <property type="entry name" value="DUF6630"/>
</dbReference>
<evidence type="ECO:0000313" key="2">
    <source>
        <dbReference type="EMBL" id="ADB47509.1"/>
    </source>
</evidence>
<dbReference type="OrthoDB" id="5107934at2"/>
<protein>
    <recommendedName>
        <fullName evidence="1">DUF6630 domain-containing protein</fullName>
    </recommendedName>
</protein>
<dbReference type="STRING" id="591001.Acfer_1144"/>
<dbReference type="AlphaFoldDB" id="D2RKA7"/>
<dbReference type="GeneID" id="78334854"/>
<evidence type="ECO:0000259" key="1">
    <source>
        <dbReference type="Pfam" id="PF20335"/>
    </source>
</evidence>
<dbReference type="EMBL" id="CP001859">
    <property type="protein sequence ID" value="ADB47509.1"/>
    <property type="molecule type" value="Genomic_DNA"/>
</dbReference>
<gene>
    <name evidence="2" type="ordered locus">Acfer_1144</name>
</gene>
<accession>D2RKA7</accession>
<organism evidence="2 3">
    <name type="scientific">Acidaminococcus fermentans (strain ATCC 25085 / DSM 20731 / CCUG 9996 / CIP 106432 / VR4)</name>
    <dbReference type="NCBI Taxonomy" id="591001"/>
    <lineage>
        <taxon>Bacteria</taxon>
        <taxon>Bacillati</taxon>
        <taxon>Bacillota</taxon>
        <taxon>Negativicutes</taxon>
        <taxon>Acidaminococcales</taxon>
        <taxon>Acidaminococcaceae</taxon>
        <taxon>Acidaminococcus</taxon>
    </lineage>
</organism>
<dbReference type="RefSeq" id="WP_012938498.1">
    <property type="nucleotide sequence ID" value="NC_013740.1"/>
</dbReference>
<dbReference type="eggNOG" id="ENOG502ZBWV">
    <property type="taxonomic scope" value="Bacteria"/>
</dbReference>
<dbReference type="HOGENOM" id="CLU_1029894_0_0_9"/>
<dbReference type="KEGG" id="afn:Acfer_1144"/>
<name>D2RKA7_ACIFV</name>
<feature type="domain" description="DUF6630" evidence="1">
    <location>
        <begin position="118"/>
        <end position="265"/>
    </location>
</feature>
<proteinExistence type="predicted"/>
<evidence type="ECO:0000313" key="3">
    <source>
        <dbReference type="Proteomes" id="UP000001902"/>
    </source>
</evidence>